<proteinExistence type="predicted"/>
<evidence type="ECO:0008006" key="4">
    <source>
        <dbReference type="Google" id="ProtNLM"/>
    </source>
</evidence>
<evidence type="ECO:0000256" key="1">
    <source>
        <dbReference type="SAM" id="Phobius"/>
    </source>
</evidence>
<feature type="transmembrane region" description="Helical" evidence="1">
    <location>
        <begin position="85"/>
        <end position="105"/>
    </location>
</feature>
<dbReference type="AlphaFoldDB" id="A0A921FKA3"/>
<dbReference type="RefSeq" id="WP_303902612.1">
    <property type="nucleotide sequence ID" value="NZ_DYXC01000035.1"/>
</dbReference>
<reference evidence="2" key="1">
    <citation type="journal article" date="2021" name="PeerJ">
        <title>Extensive microbial diversity within the chicken gut microbiome revealed by metagenomics and culture.</title>
        <authorList>
            <person name="Gilroy R."/>
            <person name="Ravi A."/>
            <person name="Getino M."/>
            <person name="Pursley I."/>
            <person name="Horton D.L."/>
            <person name="Alikhan N.F."/>
            <person name="Baker D."/>
            <person name="Gharbi K."/>
            <person name="Hall N."/>
            <person name="Watson M."/>
            <person name="Adriaenssens E.M."/>
            <person name="Foster-Nyarko E."/>
            <person name="Jarju S."/>
            <person name="Secka A."/>
            <person name="Antonio M."/>
            <person name="Oren A."/>
            <person name="Chaudhuri R.R."/>
            <person name="La Ragione R."/>
            <person name="Hildebrand F."/>
            <person name="Pallen M.J."/>
        </authorList>
    </citation>
    <scope>NUCLEOTIDE SEQUENCE</scope>
    <source>
        <strain evidence="2">ChiHjej13B12-14962</strain>
    </source>
</reference>
<keyword evidence="1" id="KW-1133">Transmembrane helix</keyword>
<gene>
    <name evidence="2" type="ORF">K8V32_02905</name>
</gene>
<comment type="caution">
    <text evidence="2">The sequence shown here is derived from an EMBL/GenBank/DDBJ whole genome shotgun (WGS) entry which is preliminary data.</text>
</comment>
<feature type="transmembrane region" description="Helical" evidence="1">
    <location>
        <begin position="157"/>
        <end position="174"/>
    </location>
</feature>
<name>A0A921FKA3_9MICC</name>
<dbReference type="Proteomes" id="UP000703315">
    <property type="component" value="Unassembled WGS sequence"/>
</dbReference>
<keyword evidence="1" id="KW-0472">Membrane</keyword>
<evidence type="ECO:0000313" key="2">
    <source>
        <dbReference type="EMBL" id="HJF13740.1"/>
    </source>
</evidence>
<keyword evidence="1" id="KW-0812">Transmembrane</keyword>
<sequence length="180" mass="20367">MTTSGQDREPMRNRAGTMVYGSFRERPASKIRLSPFFRALQAGSWLIAVGLPIYFLVAIRRYDGEVPMHFDFTGNVTRTGPATEAIITLVTTALCVIGLLVLARYPRILNFPVMLTEDNVQQQYRYGIELMTWVAAACAGIMVVMAFAQLSGWSINWIWWPLGGMFVAIGYYIWRMLKAQ</sequence>
<protein>
    <recommendedName>
        <fullName evidence="4">DUF1648 domain-containing protein</fullName>
    </recommendedName>
</protein>
<organism evidence="2 3">
    <name type="scientific">Enteractinococcus helveticum</name>
    <dbReference type="NCBI Taxonomy" id="1837282"/>
    <lineage>
        <taxon>Bacteria</taxon>
        <taxon>Bacillati</taxon>
        <taxon>Actinomycetota</taxon>
        <taxon>Actinomycetes</taxon>
        <taxon>Micrococcales</taxon>
        <taxon>Micrococcaceae</taxon>
    </lineage>
</organism>
<reference evidence="2" key="2">
    <citation type="submission" date="2021-09" db="EMBL/GenBank/DDBJ databases">
        <authorList>
            <person name="Gilroy R."/>
        </authorList>
    </citation>
    <scope>NUCLEOTIDE SEQUENCE</scope>
    <source>
        <strain evidence="2">ChiHjej13B12-14962</strain>
    </source>
</reference>
<accession>A0A921FKA3</accession>
<dbReference type="EMBL" id="DYXC01000035">
    <property type="protein sequence ID" value="HJF13740.1"/>
    <property type="molecule type" value="Genomic_DNA"/>
</dbReference>
<feature type="transmembrane region" description="Helical" evidence="1">
    <location>
        <begin position="126"/>
        <end position="151"/>
    </location>
</feature>
<evidence type="ECO:0000313" key="3">
    <source>
        <dbReference type="Proteomes" id="UP000703315"/>
    </source>
</evidence>
<feature type="transmembrane region" description="Helical" evidence="1">
    <location>
        <begin position="36"/>
        <end position="59"/>
    </location>
</feature>